<keyword evidence="6" id="KW-0413">Isomerase</keyword>
<dbReference type="PANTHER" id="PTHR43771:SF2">
    <property type="entry name" value="PHOSPHOMANNOMUTASE_PHOSPHOGLUCOMUTASE"/>
    <property type="match status" value="1"/>
</dbReference>
<dbReference type="Pfam" id="PF00408">
    <property type="entry name" value="PGM_PMM_IV"/>
    <property type="match status" value="1"/>
</dbReference>
<reference evidence="11" key="1">
    <citation type="submission" date="2018-05" db="EMBL/GenBank/DDBJ databases">
        <authorList>
            <person name="Lanie J.A."/>
            <person name="Ng W.-L."/>
            <person name="Kazmierczak K.M."/>
            <person name="Andrzejewski T.M."/>
            <person name="Davidsen T.M."/>
            <person name="Wayne K.J."/>
            <person name="Tettelin H."/>
            <person name="Glass J.I."/>
            <person name="Rusch D."/>
            <person name="Podicherti R."/>
            <person name="Tsui H.-C.T."/>
            <person name="Winkler M.E."/>
        </authorList>
    </citation>
    <scope>NUCLEOTIDE SEQUENCE</scope>
</reference>
<dbReference type="AlphaFoldDB" id="A0A381Q1H7"/>
<evidence type="ECO:0000259" key="8">
    <source>
        <dbReference type="Pfam" id="PF02878"/>
    </source>
</evidence>
<name>A0A381Q1H7_9ZZZZ</name>
<dbReference type="PANTHER" id="PTHR43771">
    <property type="entry name" value="PHOSPHOMANNOMUTASE"/>
    <property type="match status" value="1"/>
</dbReference>
<dbReference type="InterPro" id="IPR005845">
    <property type="entry name" value="A-D-PHexomutase_a/b/a-II"/>
</dbReference>
<dbReference type="PRINTS" id="PR00509">
    <property type="entry name" value="PGMPMM"/>
</dbReference>
<keyword evidence="5" id="KW-0460">Magnesium</keyword>
<comment type="cofactor">
    <cofactor evidence="1">
        <name>Mg(2+)</name>
        <dbReference type="ChEBI" id="CHEBI:18420"/>
    </cofactor>
</comment>
<dbReference type="Pfam" id="PF02880">
    <property type="entry name" value="PGM_PMM_III"/>
    <property type="match status" value="1"/>
</dbReference>
<dbReference type="Gene3D" id="3.40.120.10">
    <property type="entry name" value="Alpha-D-Glucose-1,6-Bisphosphate, subunit A, domain 3"/>
    <property type="match status" value="3"/>
</dbReference>
<evidence type="ECO:0000256" key="6">
    <source>
        <dbReference type="ARBA" id="ARBA00023235"/>
    </source>
</evidence>
<keyword evidence="3" id="KW-0597">Phosphoprotein</keyword>
<feature type="domain" description="Alpha-D-phosphohexomutase C-terminal" evidence="7">
    <location>
        <begin position="388"/>
        <end position="460"/>
    </location>
</feature>
<dbReference type="CDD" id="cd03089">
    <property type="entry name" value="PMM_PGM"/>
    <property type="match status" value="1"/>
</dbReference>
<dbReference type="Pfam" id="PF02878">
    <property type="entry name" value="PGM_PMM_I"/>
    <property type="match status" value="1"/>
</dbReference>
<keyword evidence="4" id="KW-0479">Metal-binding</keyword>
<dbReference type="InterPro" id="IPR005844">
    <property type="entry name" value="A-D-PHexomutase_a/b/a-I"/>
</dbReference>
<proteinExistence type="inferred from homology"/>
<evidence type="ECO:0000313" key="11">
    <source>
        <dbReference type="EMBL" id="SUZ72950.1"/>
    </source>
</evidence>
<dbReference type="EMBL" id="UINC01001162">
    <property type="protein sequence ID" value="SUZ72950.1"/>
    <property type="molecule type" value="Genomic_DNA"/>
</dbReference>
<dbReference type="InterPro" id="IPR005843">
    <property type="entry name" value="A-D-PHexomutase_C"/>
</dbReference>
<gene>
    <name evidence="11" type="ORF">METZ01_LOCUS25804</name>
</gene>
<organism evidence="11">
    <name type="scientific">marine metagenome</name>
    <dbReference type="NCBI Taxonomy" id="408172"/>
    <lineage>
        <taxon>unclassified sequences</taxon>
        <taxon>metagenomes</taxon>
        <taxon>ecological metagenomes</taxon>
    </lineage>
</organism>
<evidence type="ECO:0000259" key="9">
    <source>
        <dbReference type="Pfam" id="PF02879"/>
    </source>
</evidence>
<dbReference type="InterPro" id="IPR005841">
    <property type="entry name" value="Alpha-D-phosphohexomutase_SF"/>
</dbReference>
<comment type="similarity">
    <text evidence="2">Belongs to the phosphohexose mutase family.</text>
</comment>
<dbReference type="GO" id="GO:0000287">
    <property type="term" value="F:magnesium ion binding"/>
    <property type="evidence" value="ECO:0007669"/>
    <property type="project" value="InterPro"/>
</dbReference>
<feature type="domain" description="Alpha-D-phosphohexomutase alpha/beta/alpha" evidence="10">
    <location>
        <begin position="273"/>
        <end position="377"/>
    </location>
</feature>
<evidence type="ECO:0000256" key="3">
    <source>
        <dbReference type="ARBA" id="ARBA00022553"/>
    </source>
</evidence>
<dbReference type="SUPFAM" id="SSF55957">
    <property type="entry name" value="Phosphoglucomutase, C-terminal domain"/>
    <property type="match status" value="1"/>
</dbReference>
<evidence type="ECO:0000256" key="2">
    <source>
        <dbReference type="ARBA" id="ARBA00010231"/>
    </source>
</evidence>
<feature type="domain" description="Alpha-D-phosphohexomutase alpha/beta/alpha" evidence="8">
    <location>
        <begin position="16"/>
        <end position="151"/>
    </location>
</feature>
<dbReference type="Pfam" id="PF02879">
    <property type="entry name" value="PGM_PMM_II"/>
    <property type="match status" value="1"/>
</dbReference>
<evidence type="ECO:0000256" key="5">
    <source>
        <dbReference type="ARBA" id="ARBA00022842"/>
    </source>
</evidence>
<evidence type="ECO:0000259" key="7">
    <source>
        <dbReference type="Pfam" id="PF00408"/>
    </source>
</evidence>
<dbReference type="GO" id="GO:0016868">
    <property type="term" value="F:intramolecular phosphotransferase activity"/>
    <property type="evidence" value="ECO:0007669"/>
    <property type="project" value="InterPro"/>
</dbReference>
<dbReference type="InterPro" id="IPR005846">
    <property type="entry name" value="A-D-PHexomutase_a/b/a-III"/>
</dbReference>
<dbReference type="SUPFAM" id="SSF53738">
    <property type="entry name" value="Phosphoglucomutase, first 3 domains"/>
    <property type="match status" value="3"/>
</dbReference>
<feature type="domain" description="Alpha-D-phosphohexomutase alpha/beta/alpha" evidence="9">
    <location>
        <begin position="171"/>
        <end position="268"/>
    </location>
</feature>
<dbReference type="InterPro" id="IPR016055">
    <property type="entry name" value="A-D-PHexomutase_a/b/a-I/II/III"/>
</dbReference>
<dbReference type="InterPro" id="IPR036900">
    <property type="entry name" value="A-D-PHexomutase_C_sf"/>
</dbReference>
<dbReference type="InterPro" id="IPR016066">
    <property type="entry name" value="A-D-PHexomutase_CS"/>
</dbReference>
<evidence type="ECO:0000259" key="10">
    <source>
        <dbReference type="Pfam" id="PF02880"/>
    </source>
</evidence>
<dbReference type="Gene3D" id="3.30.310.50">
    <property type="entry name" value="Alpha-D-phosphohexomutase, C-terminal domain"/>
    <property type="match status" value="1"/>
</dbReference>
<dbReference type="PROSITE" id="PS00710">
    <property type="entry name" value="PGM_PMM"/>
    <property type="match status" value="1"/>
</dbReference>
<accession>A0A381Q1H7</accession>
<evidence type="ECO:0000256" key="1">
    <source>
        <dbReference type="ARBA" id="ARBA00001946"/>
    </source>
</evidence>
<evidence type="ECO:0008006" key="12">
    <source>
        <dbReference type="Google" id="ProtNLM"/>
    </source>
</evidence>
<protein>
    <recommendedName>
        <fullName evidence="12">Phosphomannomutase/phosphoglucomutase</fullName>
    </recommendedName>
</protein>
<sequence length="475" mass="51924">MASPAAQSDIQLDPDIFRAYDIRGIVETNLTPTAVYWIGRAFAAEALSQDQHAAVIGGDGRISTPLLCQSLTKGLNDGGINVIDVGTVPTPLLYYATHRIDEREFPGTTSSIGTGIMVTGSHNPPEYNGLKMMIGGTTLAEEAIQRLRERVVSKNLPDGVGTYRKTKIINDYVSAVRDDIQLSRPLRVVVDCGNGVAGLVAPDLFSMLGCNVIPLYSDVDGNFPNHHPDPADPVNLLDLISAVDEHRADLGIAFDGDGDRLGIVSNCGTIIWPDRMLMLLARDILSRNRGAEIIFDVKCSSRLASLITDLGGKALMWKTGHSHIKAKLKETGALLGGEFSGHICFVERWFGFDDALYSAARLLELLSAETRTVEDIFLDFPPVMSTPEIKIPTTERKKFDVIDALSRCHYFDEGEITTVDGIRVDYEDGWGLIRASNTSPVLSLRFEAESTEALQRIKNTFHTAITQIDPELVIP</sequence>
<evidence type="ECO:0000256" key="4">
    <source>
        <dbReference type="ARBA" id="ARBA00022723"/>
    </source>
</evidence>
<dbReference type="GO" id="GO:0005975">
    <property type="term" value="P:carbohydrate metabolic process"/>
    <property type="evidence" value="ECO:0007669"/>
    <property type="project" value="InterPro"/>
</dbReference>